<protein>
    <submittedName>
        <fullName evidence="2">Uncharacterized protein</fullName>
    </submittedName>
</protein>
<gene>
    <name evidence="2" type="ORF">B0J13DRAFT_672778</name>
</gene>
<name>A0A9P9F9D2_9HYPO</name>
<dbReference type="Proteomes" id="UP000717696">
    <property type="component" value="Unassembled WGS sequence"/>
</dbReference>
<evidence type="ECO:0000256" key="1">
    <source>
        <dbReference type="SAM" id="Phobius"/>
    </source>
</evidence>
<dbReference type="OrthoDB" id="2588793at2759"/>
<evidence type="ECO:0000313" key="3">
    <source>
        <dbReference type="Proteomes" id="UP000717696"/>
    </source>
</evidence>
<comment type="caution">
    <text evidence="2">The sequence shown here is derived from an EMBL/GenBank/DDBJ whole genome shotgun (WGS) entry which is preliminary data.</text>
</comment>
<organism evidence="2 3">
    <name type="scientific">Dactylonectria estremocensis</name>
    <dbReference type="NCBI Taxonomy" id="1079267"/>
    <lineage>
        <taxon>Eukaryota</taxon>
        <taxon>Fungi</taxon>
        <taxon>Dikarya</taxon>
        <taxon>Ascomycota</taxon>
        <taxon>Pezizomycotina</taxon>
        <taxon>Sordariomycetes</taxon>
        <taxon>Hypocreomycetidae</taxon>
        <taxon>Hypocreales</taxon>
        <taxon>Nectriaceae</taxon>
        <taxon>Dactylonectria</taxon>
    </lineage>
</organism>
<feature type="transmembrane region" description="Helical" evidence="1">
    <location>
        <begin position="12"/>
        <end position="31"/>
    </location>
</feature>
<evidence type="ECO:0000313" key="2">
    <source>
        <dbReference type="EMBL" id="KAH7155833.1"/>
    </source>
</evidence>
<keyword evidence="1" id="KW-0472">Membrane</keyword>
<dbReference type="AlphaFoldDB" id="A0A9P9F9D2"/>
<keyword evidence="3" id="KW-1185">Reference proteome</keyword>
<dbReference type="EMBL" id="JAGMUU010000004">
    <property type="protein sequence ID" value="KAH7155833.1"/>
    <property type="molecule type" value="Genomic_DNA"/>
</dbReference>
<keyword evidence="1" id="KW-0812">Transmembrane</keyword>
<proteinExistence type="predicted"/>
<keyword evidence="1" id="KW-1133">Transmembrane helix</keyword>
<accession>A0A9P9F9D2</accession>
<sequence length="434" mass="50303">MLSVSGPARTPRVLFISVVVAVILLLALFSFSESFSRGAVDYAHKAKDYWKQASSSTVYNCEDPYRRPGYLYIDPEDYKKTRWIPYTEDFLDAEIPSYAEYPRLEGGDLFFNRTAVDADILDSTSNPRQWMQLAVAEDQRRRAAVTVEKGKQKEEDFVGMKDDGDLGWLWGRRVLIFGDSVDRFMMQFLCEEFGRPLRQPAPHTTATCSIPTLNLTLTHWHHAGSWTDRPEWWWMKDMKEIAFEERWDKFWAPTLNKTVRGPTGQPDLLLWQSGLWEQRAMWESAEAHHDADHPMAQRERQLVWQEIRFVAARMKKFIQRVSDEFPGVPTMFRTLTIHRNSNATDANIYELDRISRALAEQAGHEVFEWGRILTAFSMLYKDKTHTGKGPGSWLWGNMVLEYLARSAGVKDEARAPYFDGWDACHSHLATWGGR</sequence>
<reference evidence="2" key="1">
    <citation type="journal article" date="2021" name="Nat. Commun.">
        <title>Genetic determinants of endophytism in the Arabidopsis root mycobiome.</title>
        <authorList>
            <person name="Mesny F."/>
            <person name="Miyauchi S."/>
            <person name="Thiergart T."/>
            <person name="Pickel B."/>
            <person name="Atanasova L."/>
            <person name="Karlsson M."/>
            <person name="Huettel B."/>
            <person name="Barry K.W."/>
            <person name="Haridas S."/>
            <person name="Chen C."/>
            <person name="Bauer D."/>
            <person name="Andreopoulos W."/>
            <person name="Pangilinan J."/>
            <person name="LaButti K."/>
            <person name="Riley R."/>
            <person name="Lipzen A."/>
            <person name="Clum A."/>
            <person name="Drula E."/>
            <person name="Henrissat B."/>
            <person name="Kohler A."/>
            <person name="Grigoriev I.V."/>
            <person name="Martin F.M."/>
            <person name="Hacquard S."/>
        </authorList>
    </citation>
    <scope>NUCLEOTIDE SEQUENCE</scope>
    <source>
        <strain evidence="2">MPI-CAGE-AT-0021</strain>
    </source>
</reference>